<dbReference type="InterPro" id="IPR013229">
    <property type="entry name" value="PEGA"/>
</dbReference>
<evidence type="ECO:0000313" key="4">
    <source>
        <dbReference type="Proteomes" id="UP001042704"/>
    </source>
</evidence>
<name>A0A8A3S7J5_9EURY</name>
<dbReference type="KEGG" id="maqe:RJ40_09370"/>
<reference evidence="3" key="1">
    <citation type="journal article" date="2001" name="Int. J. Syst. Evol. Microbiol.">
        <title>Methanofollis aquaemaris sp. nov., a methanogen isolated from an aquaculture fish pond.</title>
        <authorList>
            <person name="Lai M.C."/>
            <person name="Chen S.C."/>
        </authorList>
    </citation>
    <scope>NUCLEOTIDE SEQUENCE</scope>
    <source>
        <strain evidence="3">N2F9704</strain>
    </source>
</reference>
<feature type="domain" description="PEGA" evidence="2">
    <location>
        <begin position="34"/>
        <end position="97"/>
    </location>
</feature>
<dbReference type="Proteomes" id="UP001042704">
    <property type="component" value="Chromosome"/>
</dbReference>
<dbReference type="AlphaFoldDB" id="A0A8A3S7J5"/>
<dbReference type="SUPFAM" id="SSF49452">
    <property type="entry name" value="Starch-binding domain-like"/>
    <property type="match status" value="1"/>
</dbReference>
<dbReference type="Pfam" id="PF08308">
    <property type="entry name" value="PEGA"/>
    <property type="match status" value="1"/>
</dbReference>
<accession>A0A8A3S7J5</accession>
<organism evidence="3 4">
    <name type="scientific">Methanofollis aquaemaris</name>
    <dbReference type="NCBI Taxonomy" id="126734"/>
    <lineage>
        <taxon>Archaea</taxon>
        <taxon>Methanobacteriati</taxon>
        <taxon>Methanobacteriota</taxon>
        <taxon>Stenosarchaea group</taxon>
        <taxon>Methanomicrobia</taxon>
        <taxon>Methanomicrobiales</taxon>
        <taxon>Methanomicrobiaceae</taxon>
        <taxon>Methanofollis</taxon>
    </lineage>
</organism>
<feature type="region of interest" description="Disordered" evidence="1">
    <location>
        <begin position="104"/>
        <end position="146"/>
    </location>
</feature>
<dbReference type="InterPro" id="IPR013784">
    <property type="entry name" value="Carb-bd-like_fold"/>
</dbReference>
<dbReference type="EMBL" id="CP036172">
    <property type="protein sequence ID" value="QSZ67701.1"/>
    <property type="molecule type" value="Genomic_DNA"/>
</dbReference>
<evidence type="ECO:0000313" key="3">
    <source>
        <dbReference type="EMBL" id="QSZ67701.1"/>
    </source>
</evidence>
<dbReference type="GO" id="GO:0030246">
    <property type="term" value="F:carbohydrate binding"/>
    <property type="evidence" value="ECO:0007669"/>
    <property type="project" value="InterPro"/>
</dbReference>
<protein>
    <submittedName>
        <fullName evidence="3">PEGA domain-containing protein</fullName>
    </submittedName>
</protein>
<sequence>MVFVGVILRGPFSRDANALFFGTISLLPLSNLAPGDHISIESSYQGTTSETTGLLTIPDAPAGTRQVKVVKNDYAPYIATVTIVADRTTTLSATLNNDDLKRTGCSTTKRRIGLPTGSATATPPIPTSSTPTATASPPTMGMIPQK</sequence>
<reference evidence="3" key="2">
    <citation type="submission" date="2019-02" db="EMBL/GenBank/DDBJ databases">
        <authorList>
            <person name="Chen S.-C."/>
            <person name="Chien H.-H."/>
            <person name="Lai M.-C."/>
        </authorList>
    </citation>
    <scope>NUCLEOTIDE SEQUENCE</scope>
    <source>
        <strain evidence="3">N2F9704</strain>
    </source>
</reference>
<evidence type="ECO:0000256" key="1">
    <source>
        <dbReference type="SAM" id="MobiDB-lite"/>
    </source>
</evidence>
<feature type="compositionally biased region" description="Low complexity" evidence="1">
    <location>
        <begin position="115"/>
        <end position="139"/>
    </location>
</feature>
<gene>
    <name evidence="3" type="ORF">RJ40_09370</name>
</gene>
<proteinExistence type="predicted"/>
<evidence type="ECO:0000259" key="2">
    <source>
        <dbReference type="Pfam" id="PF08308"/>
    </source>
</evidence>
<keyword evidence="4" id="KW-1185">Reference proteome</keyword>
<dbReference type="Gene3D" id="2.60.40.1120">
    <property type="entry name" value="Carboxypeptidase-like, regulatory domain"/>
    <property type="match status" value="1"/>
</dbReference>